<keyword evidence="2 5" id="KW-0238">DNA-binding</keyword>
<dbReference type="OrthoDB" id="4309410at2"/>
<dbReference type="InterPro" id="IPR000792">
    <property type="entry name" value="Tscrpt_reg_LuxR_C"/>
</dbReference>
<evidence type="ECO:0000256" key="1">
    <source>
        <dbReference type="ARBA" id="ARBA00023015"/>
    </source>
</evidence>
<dbReference type="Proteomes" id="UP000249341">
    <property type="component" value="Unassembled WGS sequence"/>
</dbReference>
<evidence type="ECO:0000256" key="2">
    <source>
        <dbReference type="ARBA" id="ARBA00023125"/>
    </source>
</evidence>
<name>A0A327YZF2_9ACTN</name>
<dbReference type="CDD" id="cd06170">
    <property type="entry name" value="LuxR_C_like"/>
    <property type="match status" value="1"/>
</dbReference>
<gene>
    <name evidence="5" type="ORF">B0I29_12798</name>
</gene>
<sequence>MSVAATRGGSERARLIPVTVHGDDPLVLAGLTHHLQASPLIELGDPAGAGRPGVAVLAADRIEEPVLDDLAALSRTRPVVLVVARLSESELLKVLDGGVSAVLYRHDVTAESLRDAVRTAARHGRNLPSAAVGQLIDTVLRLRREPSGPAEDTRAPRGRELDVLRLLADGLETREIAQRLDCSERTVKNVLHGVTVRFRLRNRTHAVAHALRAGYL</sequence>
<dbReference type="EMBL" id="QLMJ01000027">
    <property type="protein sequence ID" value="RAK26508.1"/>
    <property type="molecule type" value="Genomic_DNA"/>
</dbReference>
<comment type="caution">
    <text evidence="5">The sequence shown here is derived from an EMBL/GenBank/DDBJ whole genome shotgun (WGS) entry which is preliminary data.</text>
</comment>
<dbReference type="GO" id="GO:0003677">
    <property type="term" value="F:DNA binding"/>
    <property type="evidence" value="ECO:0007669"/>
    <property type="project" value="UniProtKB-KW"/>
</dbReference>
<evidence type="ECO:0000313" key="5">
    <source>
        <dbReference type="EMBL" id="RAK26508.1"/>
    </source>
</evidence>
<feature type="domain" description="HTH luxR-type" evidence="4">
    <location>
        <begin position="151"/>
        <end position="214"/>
    </location>
</feature>
<dbReference type="PROSITE" id="PS50043">
    <property type="entry name" value="HTH_LUXR_2"/>
    <property type="match status" value="1"/>
</dbReference>
<dbReference type="InterPro" id="IPR016032">
    <property type="entry name" value="Sig_transdc_resp-reg_C-effctor"/>
</dbReference>
<organism evidence="5 6">
    <name type="scientific">Actinoplanes lutulentus</name>
    <dbReference type="NCBI Taxonomy" id="1287878"/>
    <lineage>
        <taxon>Bacteria</taxon>
        <taxon>Bacillati</taxon>
        <taxon>Actinomycetota</taxon>
        <taxon>Actinomycetes</taxon>
        <taxon>Micromonosporales</taxon>
        <taxon>Micromonosporaceae</taxon>
        <taxon>Actinoplanes</taxon>
    </lineage>
</organism>
<dbReference type="InterPro" id="IPR039420">
    <property type="entry name" value="WalR-like"/>
</dbReference>
<dbReference type="RefSeq" id="WP_146617061.1">
    <property type="nucleotide sequence ID" value="NZ_JACHWI010000006.1"/>
</dbReference>
<evidence type="ECO:0000313" key="6">
    <source>
        <dbReference type="Proteomes" id="UP000249341"/>
    </source>
</evidence>
<dbReference type="Pfam" id="PF00196">
    <property type="entry name" value="GerE"/>
    <property type="match status" value="1"/>
</dbReference>
<dbReference type="Gene3D" id="3.40.50.2300">
    <property type="match status" value="1"/>
</dbReference>
<reference evidence="5 6" key="1">
    <citation type="submission" date="2018-06" db="EMBL/GenBank/DDBJ databases">
        <title>Genomic Encyclopedia of Type Strains, Phase III (KMG-III): the genomes of soil and plant-associated and newly described type strains.</title>
        <authorList>
            <person name="Whitman W."/>
        </authorList>
    </citation>
    <scope>NUCLEOTIDE SEQUENCE [LARGE SCALE GENOMIC DNA]</scope>
    <source>
        <strain evidence="5 6">CGMCC 4.7090</strain>
    </source>
</reference>
<evidence type="ECO:0000259" key="4">
    <source>
        <dbReference type="PROSITE" id="PS50043"/>
    </source>
</evidence>
<evidence type="ECO:0000256" key="3">
    <source>
        <dbReference type="ARBA" id="ARBA00023163"/>
    </source>
</evidence>
<dbReference type="SMART" id="SM00421">
    <property type="entry name" value="HTH_LUXR"/>
    <property type="match status" value="1"/>
</dbReference>
<protein>
    <submittedName>
        <fullName evidence="5">DNA-binding NarL/FixJ family response regulator</fullName>
    </submittedName>
</protein>
<keyword evidence="3" id="KW-0804">Transcription</keyword>
<dbReference type="PANTHER" id="PTHR43214:SF24">
    <property type="entry name" value="TRANSCRIPTIONAL REGULATORY PROTEIN NARL-RELATED"/>
    <property type="match status" value="1"/>
</dbReference>
<keyword evidence="6" id="KW-1185">Reference proteome</keyword>
<dbReference type="AlphaFoldDB" id="A0A327YZF2"/>
<dbReference type="PANTHER" id="PTHR43214">
    <property type="entry name" value="TWO-COMPONENT RESPONSE REGULATOR"/>
    <property type="match status" value="1"/>
</dbReference>
<dbReference type="SUPFAM" id="SSF46894">
    <property type="entry name" value="C-terminal effector domain of the bipartite response regulators"/>
    <property type="match status" value="1"/>
</dbReference>
<accession>A0A327YZF2</accession>
<dbReference type="GO" id="GO:0006355">
    <property type="term" value="P:regulation of DNA-templated transcription"/>
    <property type="evidence" value="ECO:0007669"/>
    <property type="project" value="InterPro"/>
</dbReference>
<proteinExistence type="predicted"/>
<keyword evidence="1" id="KW-0805">Transcription regulation</keyword>